<keyword evidence="1" id="KW-0812">Transmembrane</keyword>
<feature type="transmembrane region" description="Helical" evidence="1">
    <location>
        <begin position="126"/>
        <end position="147"/>
    </location>
</feature>
<gene>
    <name evidence="2" type="ORF">B5F96_00985</name>
</gene>
<feature type="transmembrane region" description="Helical" evidence="1">
    <location>
        <begin position="52"/>
        <end position="72"/>
    </location>
</feature>
<feature type="transmembrane region" description="Helical" evidence="1">
    <location>
        <begin position="12"/>
        <end position="32"/>
    </location>
</feature>
<keyword evidence="1" id="KW-0472">Membrane</keyword>
<dbReference type="EMBL" id="NFIJ01000001">
    <property type="protein sequence ID" value="OUO07276.1"/>
    <property type="molecule type" value="Genomic_DNA"/>
</dbReference>
<sequence>MINKTQTMSKTSKNTSLGVITGVFIFFLVLLGTNTFNEAYIQLKHSVVDEHIHAVLFYSLELIVLLFIAYGVCKVISNINEQKFFVKINYMLFYYMGVALLFLPLLHGLGDALDTAHDWKIIPMDVPVWSAMGTFLLIIAEIFRYGIRMKEEQELTI</sequence>
<keyword evidence="1" id="KW-1133">Transmembrane helix</keyword>
<dbReference type="AlphaFoldDB" id="A0A9Q5SUN8"/>
<reference evidence="3" key="1">
    <citation type="submission" date="2017-04" db="EMBL/GenBank/DDBJ databases">
        <title>Function of individual gut microbiota members based on whole genome sequencing of pure cultures obtained from chicken caecum.</title>
        <authorList>
            <person name="Medvecky M."/>
            <person name="Cejkova D."/>
            <person name="Polansky O."/>
            <person name="Karasova D."/>
            <person name="Kubasova T."/>
            <person name="Cizek A."/>
            <person name="Rychlik I."/>
        </authorList>
    </citation>
    <scope>NUCLEOTIDE SEQUENCE [LARGE SCALE GENOMIC DNA]</scope>
    <source>
        <strain evidence="3">An42</strain>
    </source>
</reference>
<evidence type="ECO:0000313" key="2">
    <source>
        <dbReference type="EMBL" id="OUO07276.1"/>
    </source>
</evidence>
<evidence type="ECO:0008006" key="4">
    <source>
        <dbReference type="Google" id="ProtNLM"/>
    </source>
</evidence>
<organism evidence="2 3">
    <name type="scientific">Parabacteroides johnsonii</name>
    <dbReference type="NCBI Taxonomy" id="387661"/>
    <lineage>
        <taxon>Bacteria</taxon>
        <taxon>Pseudomonadati</taxon>
        <taxon>Bacteroidota</taxon>
        <taxon>Bacteroidia</taxon>
        <taxon>Bacteroidales</taxon>
        <taxon>Tannerellaceae</taxon>
        <taxon>Parabacteroides</taxon>
    </lineage>
</organism>
<name>A0A9Q5SUN8_9BACT</name>
<evidence type="ECO:0000256" key="1">
    <source>
        <dbReference type="SAM" id="Phobius"/>
    </source>
</evidence>
<protein>
    <recommendedName>
        <fullName evidence="4">DUF2975 domain-containing protein</fullName>
    </recommendedName>
</protein>
<dbReference type="Proteomes" id="UP000195975">
    <property type="component" value="Unassembled WGS sequence"/>
</dbReference>
<comment type="caution">
    <text evidence="2">The sequence shown here is derived from an EMBL/GenBank/DDBJ whole genome shotgun (WGS) entry which is preliminary data.</text>
</comment>
<accession>A0A9Q5SUN8</accession>
<proteinExistence type="predicted"/>
<evidence type="ECO:0000313" key="3">
    <source>
        <dbReference type="Proteomes" id="UP000195975"/>
    </source>
</evidence>
<feature type="transmembrane region" description="Helical" evidence="1">
    <location>
        <begin position="84"/>
        <end position="106"/>
    </location>
</feature>